<evidence type="ECO:0000313" key="3">
    <source>
        <dbReference type="EMBL" id="CAK0888768.1"/>
    </source>
</evidence>
<dbReference type="Proteomes" id="UP001189429">
    <property type="component" value="Unassembled WGS sequence"/>
</dbReference>
<evidence type="ECO:0000256" key="1">
    <source>
        <dbReference type="SAM" id="MobiDB-lite"/>
    </source>
</evidence>
<sequence length="142" mass="15468">MLWPHRERAARSRTVLIQHLVFSLTAGRGWPCGGGAYYPWLRRHLQQKDSGTTERAREDTQKDAEAAGRLAPLGRPGTSRCSRQFTTREAFQDVAIAFDEGVAALSTAHFATVVGCAAETDGRRARHEVQGAPGRGGPTRAV</sequence>
<feature type="compositionally biased region" description="Basic and acidic residues" evidence="1">
    <location>
        <begin position="51"/>
        <end position="66"/>
    </location>
</feature>
<dbReference type="EMBL" id="CAUYUJ010019128">
    <property type="protein sequence ID" value="CAK0888768.1"/>
    <property type="molecule type" value="Genomic_DNA"/>
</dbReference>
<comment type="caution">
    <text evidence="3">The sequence shown here is derived from an EMBL/GenBank/DDBJ whole genome shotgun (WGS) entry which is preliminary data.</text>
</comment>
<feature type="region of interest" description="Disordered" evidence="1">
    <location>
        <begin position="122"/>
        <end position="142"/>
    </location>
</feature>
<gene>
    <name evidence="3" type="ORF">PCOR1329_LOCUS69496</name>
</gene>
<keyword evidence="4" id="KW-1185">Reference proteome</keyword>
<protein>
    <submittedName>
        <fullName evidence="3">Uncharacterized protein</fullName>
    </submittedName>
</protein>
<evidence type="ECO:0000313" key="4">
    <source>
        <dbReference type="Proteomes" id="UP001189429"/>
    </source>
</evidence>
<evidence type="ECO:0000256" key="2">
    <source>
        <dbReference type="SAM" id="SignalP"/>
    </source>
</evidence>
<accession>A0ABN9WPZ6</accession>
<organism evidence="3 4">
    <name type="scientific">Prorocentrum cordatum</name>
    <dbReference type="NCBI Taxonomy" id="2364126"/>
    <lineage>
        <taxon>Eukaryota</taxon>
        <taxon>Sar</taxon>
        <taxon>Alveolata</taxon>
        <taxon>Dinophyceae</taxon>
        <taxon>Prorocentrales</taxon>
        <taxon>Prorocentraceae</taxon>
        <taxon>Prorocentrum</taxon>
    </lineage>
</organism>
<reference evidence="3" key="1">
    <citation type="submission" date="2023-10" db="EMBL/GenBank/DDBJ databases">
        <authorList>
            <person name="Chen Y."/>
            <person name="Shah S."/>
            <person name="Dougan E. K."/>
            <person name="Thang M."/>
            <person name="Chan C."/>
        </authorList>
    </citation>
    <scope>NUCLEOTIDE SEQUENCE [LARGE SCALE GENOMIC DNA]</scope>
</reference>
<proteinExistence type="predicted"/>
<name>A0ABN9WPZ6_9DINO</name>
<feature type="signal peptide" evidence="2">
    <location>
        <begin position="1"/>
        <end position="29"/>
    </location>
</feature>
<feature type="compositionally biased region" description="Gly residues" evidence="1">
    <location>
        <begin position="133"/>
        <end position="142"/>
    </location>
</feature>
<feature type="chain" id="PRO_5046570742" evidence="2">
    <location>
        <begin position="30"/>
        <end position="142"/>
    </location>
</feature>
<keyword evidence="2" id="KW-0732">Signal</keyword>
<feature type="region of interest" description="Disordered" evidence="1">
    <location>
        <begin position="48"/>
        <end position="82"/>
    </location>
</feature>